<dbReference type="PROSITE" id="PS51273">
    <property type="entry name" value="GATASE_TYPE_1"/>
    <property type="match status" value="1"/>
</dbReference>
<dbReference type="CDD" id="cd01741">
    <property type="entry name" value="GATase1_1"/>
    <property type="match status" value="1"/>
</dbReference>
<keyword evidence="3" id="KW-1185">Reference proteome</keyword>
<dbReference type="Gene3D" id="3.40.50.880">
    <property type="match status" value="1"/>
</dbReference>
<dbReference type="VEuPathDB" id="FungiDB:ASPACDRAFT_79507"/>
<evidence type="ECO:0000313" key="3">
    <source>
        <dbReference type="Proteomes" id="UP000184546"/>
    </source>
</evidence>
<evidence type="ECO:0000259" key="1">
    <source>
        <dbReference type="PROSITE" id="PS50006"/>
    </source>
</evidence>
<dbReference type="PANTHER" id="PTHR42695">
    <property type="entry name" value="GLUTAMINE AMIDOTRANSFERASE YLR126C-RELATED"/>
    <property type="match status" value="1"/>
</dbReference>
<dbReference type="Pfam" id="PF00117">
    <property type="entry name" value="GATase"/>
    <property type="match status" value="1"/>
</dbReference>
<dbReference type="AlphaFoldDB" id="A0A1L9WR79"/>
<proteinExistence type="predicted"/>
<sequence>MHPPLRIAILECDTPVDKVNTKYGGYRGVFAKLLHESAAALGQPDRLDPETGLDITGWDVVTAQEYPNLDDVDAIVLSGSKHDSFADHPWILKLVDFTRKAYEDKRVKIFAICFGHQILARALGVKVGRNPEGWELAVCEVDLSEQGRELFGREKLRIHQMHQDIAYGYPSEVVSLGSSPRCAVQGMYIPGKLITVQGHPEFREDIMDELINLRTASGLFSPEMAKDAAGRAGLPHDGVAITVAFLKLVIESR</sequence>
<dbReference type="RefSeq" id="XP_020055041.1">
    <property type="nucleotide sequence ID" value="XM_020205425.1"/>
</dbReference>
<dbReference type="GO" id="GO:0005634">
    <property type="term" value="C:nucleus"/>
    <property type="evidence" value="ECO:0007669"/>
    <property type="project" value="TreeGrafter"/>
</dbReference>
<dbReference type="InterPro" id="IPR029062">
    <property type="entry name" value="Class_I_gatase-like"/>
</dbReference>
<evidence type="ECO:0000313" key="2">
    <source>
        <dbReference type="EMBL" id="OJJ98701.1"/>
    </source>
</evidence>
<dbReference type="Proteomes" id="UP000184546">
    <property type="component" value="Unassembled WGS sequence"/>
</dbReference>
<dbReference type="OrthoDB" id="92161at2759"/>
<accession>A0A1L9WR79</accession>
<organism evidence="2 3">
    <name type="scientific">Aspergillus aculeatus (strain ATCC 16872 / CBS 172.66 / WB 5094)</name>
    <dbReference type="NCBI Taxonomy" id="690307"/>
    <lineage>
        <taxon>Eukaryota</taxon>
        <taxon>Fungi</taxon>
        <taxon>Dikarya</taxon>
        <taxon>Ascomycota</taxon>
        <taxon>Pezizomycotina</taxon>
        <taxon>Eurotiomycetes</taxon>
        <taxon>Eurotiomycetidae</taxon>
        <taxon>Eurotiales</taxon>
        <taxon>Aspergillaceae</taxon>
        <taxon>Aspergillus</taxon>
        <taxon>Aspergillus subgen. Circumdati</taxon>
    </lineage>
</organism>
<protein>
    <recommendedName>
        <fullName evidence="1">FHA domain-containing protein</fullName>
    </recommendedName>
</protein>
<dbReference type="InterPro" id="IPR017926">
    <property type="entry name" value="GATASE"/>
</dbReference>
<name>A0A1L9WR79_ASPA1</name>
<dbReference type="STRING" id="690307.A0A1L9WR79"/>
<dbReference type="InterPro" id="IPR000253">
    <property type="entry name" value="FHA_dom"/>
</dbReference>
<dbReference type="InterPro" id="IPR044992">
    <property type="entry name" value="ChyE-like"/>
</dbReference>
<reference evidence="3" key="1">
    <citation type="journal article" date="2017" name="Genome Biol.">
        <title>Comparative genomics reveals high biological diversity and specific adaptations in the industrially and medically important fungal genus Aspergillus.</title>
        <authorList>
            <person name="de Vries R.P."/>
            <person name="Riley R."/>
            <person name="Wiebenga A."/>
            <person name="Aguilar-Osorio G."/>
            <person name="Amillis S."/>
            <person name="Uchima C.A."/>
            <person name="Anderluh G."/>
            <person name="Asadollahi M."/>
            <person name="Askin M."/>
            <person name="Barry K."/>
            <person name="Battaglia E."/>
            <person name="Bayram O."/>
            <person name="Benocci T."/>
            <person name="Braus-Stromeyer S.A."/>
            <person name="Caldana C."/>
            <person name="Canovas D."/>
            <person name="Cerqueira G.C."/>
            <person name="Chen F."/>
            <person name="Chen W."/>
            <person name="Choi C."/>
            <person name="Clum A."/>
            <person name="Dos Santos R.A."/>
            <person name="Damasio A.R."/>
            <person name="Diallinas G."/>
            <person name="Emri T."/>
            <person name="Fekete E."/>
            <person name="Flipphi M."/>
            <person name="Freyberg S."/>
            <person name="Gallo A."/>
            <person name="Gournas C."/>
            <person name="Habgood R."/>
            <person name="Hainaut M."/>
            <person name="Harispe M.L."/>
            <person name="Henrissat B."/>
            <person name="Hilden K.S."/>
            <person name="Hope R."/>
            <person name="Hossain A."/>
            <person name="Karabika E."/>
            <person name="Karaffa L."/>
            <person name="Karanyi Z."/>
            <person name="Krasevec N."/>
            <person name="Kuo A."/>
            <person name="Kusch H."/>
            <person name="LaButti K."/>
            <person name="Lagendijk E.L."/>
            <person name="Lapidus A."/>
            <person name="Levasseur A."/>
            <person name="Lindquist E."/>
            <person name="Lipzen A."/>
            <person name="Logrieco A.F."/>
            <person name="MacCabe A."/>
            <person name="Maekelae M.R."/>
            <person name="Malavazi I."/>
            <person name="Melin P."/>
            <person name="Meyer V."/>
            <person name="Mielnichuk N."/>
            <person name="Miskei M."/>
            <person name="Molnar A.P."/>
            <person name="Mule G."/>
            <person name="Ngan C.Y."/>
            <person name="Orejas M."/>
            <person name="Orosz E."/>
            <person name="Ouedraogo J.P."/>
            <person name="Overkamp K.M."/>
            <person name="Park H.-S."/>
            <person name="Perrone G."/>
            <person name="Piumi F."/>
            <person name="Punt P.J."/>
            <person name="Ram A.F."/>
            <person name="Ramon A."/>
            <person name="Rauscher S."/>
            <person name="Record E."/>
            <person name="Riano-Pachon D.M."/>
            <person name="Robert V."/>
            <person name="Roehrig J."/>
            <person name="Ruller R."/>
            <person name="Salamov A."/>
            <person name="Salih N.S."/>
            <person name="Samson R.A."/>
            <person name="Sandor E."/>
            <person name="Sanguinetti M."/>
            <person name="Schuetze T."/>
            <person name="Sepcic K."/>
            <person name="Shelest E."/>
            <person name="Sherlock G."/>
            <person name="Sophianopoulou V."/>
            <person name="Squina F.M."/>
            <person name="Sun H."/>
            <person name="Susca A."/>
            <person name="Todd R.B."/>
            <person name="Tsang A."/>
            <person name="Unkles S.E."/>
            <person name="van de Wiele N."/>
            <person name="van Rossen-Uffink D."/>
            <person name="Oliveira J.V."/>
            <person name="Vesth T.C."/>
            <person name="Visser J."/>
            <person name="Yu J.-H."/>
            <person name="Zhou M."/>
            <person name="Andersen M.R."/>
            <person name="Archer D.B."/>
            <person name="Baker S.E."/>
            <person name="Benoit I."/>
            <person name="Brakhage A.A."/>
            <person name="Braus G.H."/>
            <person name="Fischer R."/>
            <person name="Frisvad J.C."/>
            <person name="Goldman G.H."/>
            <person name="Houbraken J."/>
            <person name="Oakley B."/>
            <person name="Pocsi I."/>
            <person name="Scazzocchio C."/>
            <person name="Seiboth B."/>
            <person name="vanKuyk P.A."/>
            <person name="Wortman J."/>
            <person name="Dyer P.S."/>
            <person name="Grigoriev I.V."/>
        </authorList>
    </citation>
    <scope>NUCLEOTIDE SEQUENCE [LARGE SCALE GENOMIC DNA]</scope>
    <source>
        <strain evidence="3">ATCC 16872 / CBS 172.66 / WB 5094</strain>
    </source>
</reference>
<dbReference type="SUPFAM" id="SSF52317">
    <property type="entry name" value="Class I glutamine amidotransferase-like"/>
    <property type="match status" value="1"/>
</dbReference>
<dbReference type="PROSITE" id="PS50006">
    <property type="entry name" value="FHA_DOMAIN"/>
    <property type="match status" value="1"/>
</dbReference>
<dbReference type="GO" id="GO:0005829">
    <property type="term" value="C:cytosol"/>
    <property type="evidence" value="ECO:0007669"/>
    <property type="project" value="TreeGrafter"/>
</dbReference>
<feature type="domain" description="FHA" evidence="1">
    <location>
        <begin position="125"/>
        <end position="194"/>
    </location>
</feature>
<dbReference type="GeneID" id="30979239"/>
<dbReference type="EMBL" id="KV878979">
    <property type="protein sequence ID" value="OJJ98701.1"/>
    <property type="molecule type" value="Genomic_DNA"/>
</dbReference>
<dbReference type="PANTHER" id="PTHR42695:SF5">
    <property type="entry name" value="GLUTAMINE AMIDOTRANSFERASE YLR126C-RELATED"/>
    <property type="match status" value="1"/>
</dbReference>
<dbReference type="OMA" id="PWIQTLK"/>
<gene>
    <name evidence="2" type="ORF">ASPACDRAFT_79507</name>
</gene>